<keyword evidence="2" id="KW-0285">Flavoprotein</keyword>
<dbReference type="InterPro" id="IPR001155">
    <property type="entry name" value="OxRdtase_FMN_N"/>
</dbReference>
<dbReference type="GO" id="GO:0003959">
    <property type="term" value="F:NADPH dehydrogenase activity"/>
    <property type="evidence" value="ECO:0007669"/>
    <property type="project" value="InterPro"/>
</dbReference>
<evidence type="ECO:0000256" key="1">
    <source>
        <dbReference type="ARBA" id="ARBA00001917"/>
    </source>
</evidence>
<dbReference type="PANTHER" id="PTHR43303">
    <property type="entry name" value="NADPH DEHYDROGENASE C23G7.10C-RELATED"/>
    <property type="match status" value="1"/>
</dbReference>
<evidence type="ECO:0000259" key="6">
    <source>
        <dbReference type="Pfam" id="PF00724"/>
    </source>
</evidence>
<sequence>MSETLTTGKSILLSPLTIRGQTFKNRIGVSPMTQLKADNQGFVGDWHLMSAGSYASGGAGLVMMEGTGVEPMGRISNRSPGMWRDEHMESMARIARFVRSQGSVAGIQLVHSGPKAGWLFGHMETWEGLETVSASAIPYCPGATLPKQATEMVLIRVREAFVSAALRSVRAGFQVIELHFGHGYLISSFLSPITNHRLDDFGGSLENRMRFGLSVARSVRNALPDDIVLGVRVSVTDYCDNGWDLQQTIEFAKQLKQIGIDFLDCSSGDIIHNAPYNPLNPKEGVHVESAGTIRRETGLATVAVGKIVDPLEAEKILETTGAAFVLIGRAFVNNPHWPFLAADALGDDQPFKHSVFYDWAVGLNKGLYKWRQTVFSAKQ</sequence>
<keyword evidence="8" id="KW-1185">Reference proteome</keyword>
<dbReference type="PANTHER" id="PTHR43303:SF4">
    <property type="entry name" value="NADPH DEHYDROGENASE C23G7.10C-RELATED"/>
    <property type="match status" value="1"/>
</dbReference>
<dbReference type="GO" id="GO:0050661">
    <property type="term" value="F:NADP binding"/>
    <property type="evidence" value="ECO:0007669"/>
    <property type="project" value="InterPro"/>
</dbReference>
<dbReference type="InterPro" id="IPR013785">
    <property type="entry name" value="Aldolase_TIM"/>
</dbReference>
<proteinExistence type="predicted"/>
<keyword evidence="4" id="KW-0521">NADP</keyword>
<evidence type="ECO:0000313" key="7">
    <source>
        <dbReference type="EMBL" id="CAD7647823.1"/>
    </source>
</evidence>
<evidence type="ECO:0000256" key="3">
    <source>
        <dbReference type="ARBA" id="ARBA00022643"/>
    </source>
</evidence>
<keyword evidence="3" id="KW-0288">FMN</keyword>
<gene>
    <name evidence="7" type="ORF">ONB1V03_LOCUS6446</name>
</gene>
<dbReference type="SUPFAM" id="SSF51395">
    <property type="entry name" value="FMN-linked oxidoreductases"/>
    <property type="match status" value="1"/>
</dbReference>
<dbReference type="GO" id="GO:0010181">
    <property type="term" value="F:FMN binding"/>
    <property type="evidence" value="ECO:0007669"/>
    <property type="project" value="InterPro"/>
</dbReference>
<dbReference type="Pfam" id="PF00724">
    <property type="entry name" value="Oxidored_FMN"/>
    <property type="match status" value="1"/>
</dbReference>
<dbReference type="AlphaFoldDB" id="A0A7R9QJ85"/>
<keyword evidence="5" id="KW-0560">Oxidoreductase</keyword>
<evidence type="ECO:0000256" key="2">
    <source>
        <dbReference type="ARBA" id="ARBA00022630"/>
    </source>
</evidence>
<feature type="domain" description="NADH:flavin oxidoreductase/NADH oxidase N-terminal" evidence="6">
    <location>
        <begin position="12"/>
        <end position="343"/>
    </location>
</feature>
<protein>
    <recommendedName>
        <fullName evidence="6">NADH:flavin oxidoreductase/NADH oxidase N-terminal domain-containing protein</fullName>
    </recommendedName>
</protein>
<accession>A0A7R9QJ85</accession>
<dbReference type="InterPro" id="IPR044152">
    <property type="entry name" value="YqjM-like"/>
</dbReference>
<evidence type="ECO:0000256" key="4">
    <source>
        <dbReference type="ARBA" id="ARBA00022857"/>
    </source>
</evidence>
<organism evidence="7">
    <name type="scientific">Oppiella nova</name>
    <dbReference type="NCBI Taxonomy" id="334625"/>
    <lineage>
        <taxon>Eukaryota</taxon>
        <taxon>Metazoa</taxon>
        <taxon>Ecdysozoa</taxon>
        <taxon>Arthropoda</taxon>
        <taxon>Chelicerata</taxon>
        <taxon>Arachnida</taxon>
        <taxon>Acari</taxon>
        <taxon>Acariformes</taxon>
        <taxon>Sarcoptiformes</taxon>
        <taxon>Oribatida</taxon>
        <taxon>Brachypylina</taxon>
        <taxon>Oppioidea</taxon>
        <taxon>Oppiidae</taxon>
        <taxon>Oppiella</taxon>
    </lineage>
</organism>
<dbReference type="Gene3D" id="3.20.20.70">
    <property type="entry name" value="Aldolase class I"/>
    <property type="match status" value="1"/>
</dbReference>
<dbReference type="EMBL" id="CAJPVJ010002891">
    <property type="protein sequence ID" value="CAG2166931.1"/>
    <property type="molecule type" value="Genomic_DNA"/>
</dbReference>
<evidence type="ECO:0000256" key="5">
    <source>
        <dbReference type="ARBA" id="ARBA00023002"/>
    </source>
</evidence>
<name>A0A7R9QJ85_9ACAR</name>
<dbReference type="Proteomes" id="UP000728032">
    <property type="component" value="Unassembled WGS sequence"/>
</dbReference>
<dbReference type="OrthoDB" id="72788at2759"/>
<dbReference type="EMBL" id="OC917716">
    <property type="protein sequence ID" value="CAD7647823.1"/>
    <property type="molecule type" value="Genomic_DNA"/>
</dbReference>
<comment type="cofactor">
    <cofactor evidence="1">
        <name>FMN</name>
        <dbReference type="ChEBI" id="CHEBI:58210"/>
    </cofactor>
</comment>
<reference evidence="7" key="1">
    <citation type="submission" date="2020-11" db="EMBL/GenBank/DDBJ databases">
        <authorList>
            <person name="Tran Van P."/>
        </authorList>
    </citation>
    <scope>NUCLEOTIDE SEQUENCE</scope>
</reference>
<evidence type="ECO:0000313" key="8">
    <source>
        <dbReference type="Proteomes" id="UP000728032"/>
    </source>
</evidence>